<dbReference type="GO" id="GO:0005975">
    <property type="term" value="P:carbohydrate metabolic process"/>
    <property type="evidence" value="ECO:0007669"/>
    <property type="project" value="UniProtKB-ARBA"/>
</dbReference>
<reference evidence="2 3" key="1">
    <citation type="submission" date="2018-11" db="EMBL/GenBank/DDBJ databases">
        <title>Parancylomarina longa gen. nov., sp. nov., isolated from sediments of southern Okinawa.</title>
        <authorList>
            <person name="Fu T."/>
        </authorList>
    </citation>
    <scope>NUCLEOTIDE SEQUENCE [LARGE SCALE GENOMIC DNA]</scope>
    <source>
        <strain evidence="2 3">T3-2 S1-C</strain>
    </source>
</reference>
<dbReference type="AlphaFoldDB" id="A0A434AV01"/>
<dbReference type="PANTHER" id="PTHR42535">
    <property type="entry name" value="OOKINETE PROTEIN, PUTATIVE-RELATED"/>
    <property type="match status" value="1"/>
</dbReference>
<keyword evidence="1" id="KW-0732">Signal</keyword>
<accession>A0A434AV01</accession>
<comment type="caution">
    <text evidence="2">The sequence shown here is derived from an EMBL/GenBank/DDBJ whole genome shotgun (WGS) entry which is preliminary data.</text>
</comment>
<protein>
    <submittedName>
        <fullName evidence="2">LamG domain-containing protein</fullName>
    </submittedName>
</protein>
<keyword evidence="3" id="KW-1185">Reference proteome</keyword>
<dbReference type="PROSITE" id="PS51257">
    <property type="entry name" value="PROKAR_LIPOPROTEIN"/>
    <property type="match status" value="1"/>
</dbReference>
<dbReference type="SUPFAM" id="SSF49899">
    <property type="entry name" value="Concanavalin A-like lectins/glucanases"/>
    <property type="match status" value="2"/>
</dbReference>
<proteinExistence type="predicted"/>
<dbReference type="EMBL" id="RJJX01000010">
    <property type="protein sequence ID" value="RUT78265.1"/>
    <property type="molecule type" value="Genomic_DNA"/>
</dbReference>
<evidence type="ECO:0000256" key="1">
    <source>
        <dbReference type="SAM" id="SignalP"/>
    </source>
</evidence>
<dbReference type="Gene3D" id="2.60.40.10">
    <property type="entry name" value="Immunoglobulins"/>
    <property type="match status" value="1"/>
</dbReference>
<dbReference type="InterPro" id="IPR013320">
    <property type="entry name" value="ConA-like_dom_sf"/>
</dbReference>
<gene>
    <name evidence="2" type="ORF">DLK05_09320</name>
</gene>
<dbReference type="GO" id="GO:0004553">
    <property type="term" value="F:hydrolase activity, hydrolyzing O-glycosyl compounds"/>
    <property type="evidence" value="ECO:0007669"/>
    <property type="project" value="UniProtKB-ARBA"/>
</dbReference>
<dbReference type="InterPro" id="IPR013783">
    <property type="entry name" value="Ig-like_fold"/>
</dbReference>
<evidence type="ECO:0000313" key="3">
    <source>
        <dbReference type="Proteomes" id="UP000282985"/>
    </source>
</evidence>
<evidence type="ECO:0000313" key="2">
    <source>
        <dbReference type="EMBL" id="RUT78265.1"/>
    </source>
</evidence>
<organism evidence="2 3">
    <name type="scientific">Ancylomarina longa</name>
    <dbReference type="NCBI Taxonomy" id="2487017"/>
    <lineage>
        <taxon>Bacteria</taxon>
        <taxon>Pseudomonadati</taxon>
        <taxon>Bacteroidota</taxon>
        <taxon>Bacteroidia</taxon>
        <taxon>Marinilabiliales</taxon>
        <taxon>Marinifilaceae</taxon>
        <taxon>Ancylomarina</taxon>
    </lineage>
</organism>
<dbReference type="Gene3D" id="2.60.120.200">
    <property type="match status" value="2"/>
</dbReference>
<dbReference type="RefSeq" id="WP_127343709.1">
    <property type="nucleotide sequence ID" value="NZ_RJJX01000010.1"/>
</dbReference>
<dbReference type="PANTHER" id="PTHR42535:SF2">
    <property type="entry name" value="CHROMOSOME UNDETERMINED SCAFFOLD_146, WHOLE GENOME SHOTGUN SEQUENCE"/>
    <property type="match status" value="1"/>
</dbReference>
<feature type="signal peptide" evidence="1">
    <location>
        <begin position="1"/>
        <end position="19"/>
    </location>
</feature>
<dbReference type="OrthoDB" id="950827at2"/>
<name>A0A434AV01_9BACT</name>
<sequence length="568" mass="61740">MKLFKNILIGLITIVTAFACNNGIDGISPVDPGADGSGPVVNIIYPTEGTTVKVMEVITSIDIKLEITDDIEIGSISVLMDGNEIANFSTFTDYRRALEEFTYDQVTNGDHVLTVVATDLVGQSTTSEVNFTKEPPYTQLFDGEILYMPFDGDYMDLLNFIPATEVGTPSFAGESMIGTDAYQGTTDSYITYPVEGKFGDEFSASFWYKVSATPDRAGILVVGANADDRNQGFRLFREGNADKQRIKLNVGTGTGESWNDGEEIDVVAGEWIYITMTITPTKNTIYFNGVEMRSSDMAAAVDWTGCTTMTIGAGGETFSYWDHKSDSSPMDELRLFNKALTPAEIQNIMNVTNPYTPKYDGETFYMPFNGNNTELVSGADASMVGTTGFAGDGVDGDSFAGATDSYLTFPITGIFGDDFSAAFWYKVNPDPDRAGILVVGANVDDRNQGFRLFREGDATSQRIKLNVGFGTGESWNDGDVIDVTAGEWVHIAFTVSGSKSYIYINGVEVNSADMGANVDWTGCETLTIGAGGETFSYWGHLSDSSFIDELRIFNKALSQEEVQTIMND</sequence>
<feature type="chain" id="PRO_5019190035" evidence="1">
    <location>
        <begin position="20"/>
        <end position="568"/>
    </location>
</feature>
<dbReference type="Pfam" id="PF13385">
    <property type="entry name" value="Laminin_G_3"/>
    <property type="match status" value="2"/>
</dbReference>
<dbReference type="Pfam" id="PF17957">
    <property type="entry name" value="Big_7"/>
    <property type="match status" value="1"/>
</dbReference>
<dbReference type="Proteomes" id="UP000282985">
    <property type="component" value="Unassembled WGS sequence"/>
</dbReference>